<evidence type="ECO:0000256" key="1">
    <source>
        <dbReference type="SAM" id="Phobius"/>
    </source>
</evidence>
<protein>
    <submittedName>
        <fullName evidence="2">Uncharacterized protein</fullName>
    </submittedName>
</protein>
<keyword evidence="1" id="KW-0812">Transmembrane</keyword>
<name>A0A1M7HY34_9FLAO</name>
<sequence>MKKVKAVQKNAELKKEWKWKFFYFSVFMIGLILAVFEIEIFRKTLIVVYIPISIIIGTGFIGFYFSNEHYKKIYSTSGNFITLLQNLGSWGFICCYLFMAANYYLANPVVKNYQAKIIAKSSMPGPKGSRSEREPLVRFKYFDFEKELVFKFRDTEKVSSADSVKINIKKGGLGFEVLESYDVF</sequence>
<evidence type="ECO:0000313" key="2">
    <source>
        <dbReference type="EMBL" id="SHM33461.1"/>
    </source>
</evidence>
<dbReference type="STRING" id="946677.SAMN05444484_105185"/>
<dbReference type="AlphaFoldDB" id="A0A1M7HY34"/>
<feature type="transmembrane region" description="Helical" evidence="1">
    <location>
        <begin position="21"/>
        <end position="40"/>
    </location>
</feature>
<dbReference type="OrthoDB" id="798330at2"/>
<accession>A0A1M7HY34</accession>
<proteinExistence type="predicted"/>
<dbReference type="RefSeq" id="WP_068842823.1">
    <property type="nucleotide sequence ID" value="NZ_FRBT01000005.1"/>
</dbReference>
<dbReference type="EMBL" id="FRBT01000005">
    <property type="protein sequence ID" value="SHM33461.1"/>
    <property type="molecule type" value="Genomic_DNA"/>
</dbReference>
<keyword evidence="3" id="KW-1185">Reference proteome</keyword>
<keyword evidence="1" id="KW-1133">Transmembrane helix</keyword>
<feature type="transmembrane region" description="Helical" evidence="1">
    <location>
        <begin position="87"/>
        <end position="106"/>
    </location>
</feature>
<gene>
    <name evidence="2" type="ORF">SAMN05444484_105185</name>
</gene>
<organism evidence="2 3">
    <name type="scientific">Flavobacterium chilense</name>
    <dbReference type="NCBI Taxonomy" id="946677"/>
    <lineage>
        <taxon>Bacteria</taxon>
        <taxon>Pseudomonadati</taxon>
        <taxon>Bacteroidota</taxon>
        <taxon>Flavobacteriia</taxon>
        <taxon>Flavobacteriales</taxon>
        <taxon>Flavobacteriaceae</taxon>
        <taxon>Flavobacterium</taxon>
    </lineage>
</organism>
<evidence type="ECO:0000313" key="3">
    <source>
        <dbReference type="Proteomes" id="UP000184028"/>
    </source>
</evidence>
<reference evidence="3" key="1">
    <citation type="submission" date="2016-11" db="EMBL/GenBank/DDBJ databases">
        <authorList>
            <person name="Varghese N."/>
            <person name="Submissions S."/>
        </authorList>
    </citation>
    <scope>NUCLEOTIDE SEQUENCE [LARGE SCALE GENOMIC DNA]</scope>
    <source>
        <strain evidence="3">DSM 24724</strain>
    </source>
</reference>
<dbReference type="Proteomes" id="UP000184028">
    <property type="component" value="Unassembled WGS sequence"/>
</dbReference>
<feature type="transmembrane region" description="Helical" evidence="1">
    <location>
        <begin position="46"/>
        <end position="66"/>
    </location>
</feature>
<keyword evidence="1" id="KW-0472">Membrane</keyword>